<proteinExistence type="predicted"/>
<dbReference type="AlphaFoldDB" id="A0A9P7DDI1"/>
<organism evidence="3 4">
    <name type="scientific">Suillus plorans</name>
    <dbReference type="NCBI Taxonomy" id="116603"/>
    <lineage>
        <taxon>Eukaryota</taxon>
        <taxon>Fungi</taxon>
        <taxon>Dikarya</taxon>
        <taxon>Basidiomycota</taxon>
        <taxon>Agaricomycotina</taxon>
        <taxon>Agaricomycetes</taxon>
        <taxon>Agaricomycetidae</taxon>
        <taxon>Boletales</taxon>
        <taxon>Suillineae</taxon>
        <taxon>Suillaceae</taxon>
        <taxon>Suillus</taxon>
    </lineage>
</organism>
<keyword evidence="1" id="KW-0812">Transmembrane</keyword>
<keyword evidence="1" id="KW-1133">Transmembrane helix</keyword>
<evidence type="ECO:0000313" key="3">
    <source>
        <dbReference type="EMBL" id="KAG1788432.1"/>
    </source>
</evidence>
<dbReference type="Pfam" id="PF20151">
    <property type="entry name" value="DUF6533"/>
    <property type="match status" value="1"/>
</dbReference>
<feature type="transmembrane region" description="Helical" evidence="1">
    <location>
        <begin position="245"/>
        <end position="262"/>
    </location>
</feature>
<keyword evidence="1" id="KW-0472">Membrane</keyword>
<feature type="transmembrane region" description="Helical" evidence="1">
    <location>
        <begin position="109"/>
        <end position="130"/>
    </location>
</feature>
<comment type="caution">
    <text evidence="3">The sequence shown here is derived from an EMBL/GenBank/DDBJ whole genome shotgun (WGS) entry which is preliminary data.</text>
</comment>
<dbReference type="RefSeq" id="XP_041155660.1">
    <property type="nucleotide sequence ID" value="XM_041307344.1"/>
</dbReference>
<protein>
    <recommendedName>
        <fullName evidence="2">DUF6533 domain-containing protein</fullName>
    </recommendedName>
</protein>
<dbReference type="Proteomes" id="UP000719766">
    <property type="component" value="Unassembled WGS sequence"/>
</dbReference>
<reference evidence="3" key="1">
    <citation type="journal article" date="2020" name="New Phytol.">
        <title>Comparative genomics reveals dynamic genome evolution in host specialist ectomycorrhizal fungi.</title>
        <authorList>
            <person name="Lofgren L.A."/>
            <person name="Nguyen N.H."/>
            <person name="Vilgalys R."/>
            <person name="Ruytinx J."/>
            <person name="Liao H.L."/>
            <person name="Branco S."/>
            <person name="Kuo A."/>
            <person name="LaButti K."/>
            <person name="Lipzen A."/>
            <person name="Andreopoulos W."/>
            <person name="Pangilinan J."/>
            <person name="Riley R."/>
            <person name="Hundley H."/>
            <person name="Na H."/>
            <person name="Barry K."/>
            <person name="Grigoriev I.V."/>
            <person name="Stajich J.E."/>
            <person name="Kennedy P.G."/>
        </authorList>
    </citation>
    <scope>NUCLEOTIDE SEQUENCE</scope>
    <source>
        <strain evidence="3">S12</strain>
    </source>
</reference>
<gene>
    <name evidence="3" type="ORF">HD556DRAFT_1447831</name>
</gene>
<feature type="transmembrane region" description="Helical" evidence="1">
    <location>
        <begin position="161"/>
        <end position="183"/>
    </location>
</feature>
<evidence type="ECO:0000313" key="4">
    <source>
        <dbReference type="Proteomes" id="UP000719766"/>
    </source>
</evidence>
<feature type="domain" description="DUF6533" evidence="2">
    <location>
        <begin position="11"/>
        <end position="57"/>
    </location>
</feature>
<keyword evidence="4" id="KW-1185">Reference proteome</keyword>
<dbReference type="EMBL" id="JABBWE010000068">
    <property type="protein sequence ID" value="KAG1788432.1"/>
    <property type="molecule type" value="Genomic_DNA"/>
</dbReference>
<dbReference type="OrthoDB" id="2628848at2759"/>
<name>A0A9P7DDI1_9AGAM</name>
<dbReference type="InterPro" id="IPR045340">
    <property type="entry name" value="DUF6533"/>
</dbReference>
<feature type="transmembrane region" description="Helical" evidence="1">
    <location>
        <begin position="204"/>
        <end position="225"/>
    </location>
</feature>
<feature type="transmembrane region" description="Helical" evidence="1">
    <location>
        <begin position="6"/>
        <end position="29"/>
    </location>
</feature>
<feature type="transmembrane region" description="Helical" evidence="1">
    <location>
        <begin position="74"/>
        <end position="97"/>
    </location>
</feature>
<evidence type="ECO:0000256" key="1">
    <source>
        <dbReference type="SAM" id="Phobius"/>
    </source>
</evidence>
<sequence>MSQSNLGSDIAVAAFVGVMYDWVFSALTFGQEVELVWRQRWSLMTVLYLSVRYLGILSAALSMSSDHLADGYSWMMYAIWEWTGLVVFAMLWVIITTRLHAMYQRDRKILILLVVTFLSINTFDGVTVLVSTMHSSGEELILSGTYQCRIGYTGDTLVLYFAAWILYNVWEVLTLCLAVWIAVKHFRELRQHSTGGIIGDCFTVLMKTHVFYFASFVAVSCFEYVVEFSPTSHYLLEEQTLSGLFQILQAVQMFVLGPRLILGIREYNAELVADSDAATRMTSIAFQERVHISTGSGV</sequence>
<feature type="transmembrane region" description="Helical" evidence="1">
    <location>
        <begin position="41"/>
        <end position="62"/>
    </location>
</feature>
<accession>A0A9P7DDI1</accession>
<dbReference type="GeneID" id="64601108"/>
<evidence type="ECO:0000259" key="2">
    <source>
        <dbReference type="Pfam" id="PF20151"/>
    </source>
</evidence>